<organism evidence="9">
    <name type="scientific">marine sediment metagenome</name>
    <dbReference type="NCBI Taxonomy" id="412755"/>
    <lineage>
        <taxon>unclassified sequences</taxon>
        <taxon>metagenomes</taxon>
        <taxon>ecological metagenomes</taxon>
    </lineage>
</organism>
<keyword evidence="6" id="KW-0030">Aminoacyl-tRNA synthetase</keyword>
<dbReference type="AlphaFoldDB" id="X1FQ03"/>
<sequence length="276" mass="31973">KERELNYPVVATDFVLMEDGTGIVHMAPAYGEVDYQAGGDNDLDFVHVVDLQGKMMGSYPFAGKFVKEADPLILDDLKSRGLLFRSEKIRHTYPFCWRCEAPLLYYAKQTWYIKTTAVKESLIAGNKEINWYPEHIKYGRFGDWLENNVDWAFSRERYWGTPLNIWRCESCSKYDCVGSVEELENKSGFTGLREPLDLHRPFVDELTFDCPQCGAKMRRVPEVIDCWFDSGAMPVAQWHYPFDAESKTMLNDGRFPADYICEAVDQTRGWFYSLHA</sequence>
<dbReference type="PANTHER" id="PTHR42780:SF1">
    <property type="entry name" value="ISOLEUCINE--TRNA LIGASE, CYTOPLASMIC"/>
    <property type="match status" value="1"/>
</dbReference>
<keyword evidence="5" id="KW-0648">Protein biosynthesis</keyword>
<dbReference type="Gene3D" id="3.40.50.620">
    <property type="entry name" value="HUPs"/>
    <property type="match status" value="1"/>
</dbReference>
<dbReference type="GO" id="GO:0004822">
    <property type="term" value="F:isoleucine-tRNA ligase activity"/>
    <property type="evidence" value="ECO:0007669"/>
    <property type="project" value="UniProtKB-EC"/>
</dbReference>
<dbReference type="GO" id="GO:0006428">
    <property type="term" value="P:isoleucyl-tRNA aminoacylation"/>
    <property type="evidence" value="ECO:0007669"/>
    <property type="project" value="InterPro"/>
</dbReference>
<comment type="catalytic activity">
    <reaction evidence="7">
        <text>tRNA(Ile) + L-isoleucine + ATP = L-isoleucyl-tRNA(Ile) + AMP + diphosphate</text>
        <dbReference type="Rhea" id="RHEA:11060"/>
        <dbReference type="Rhea" id="RHEA-COMP:9666"/>
        <dbReference type="Rhea" id="RHEA-COMP:9695"/>
        <dbReference type="ChEBI" id="CHEBI:30616"/>
        <dbReference type="ChEBI" id="CHEBI:33019"/>
        <dbReference type="ChEBI" id="CHEBI:58045"/>
        <dbReference type="ChEBI" id="CHEBI:78442"/>
        <dbReference type="ChEBI" id="CHEBI:78528"/>
        <dbReference type="ChEBI" id="CHEBI:456215"/>
        <dbReference type="EC" id="6.1.1.5"/>
    </reaction>
</comment>
<comment type="caution">
    <text evidence="9">The sequence shown here is derived from an EMBL/GenBank/DDBJ whole genome shotgun (WGS) entry which is preliminary data.</text>
</comment>
<feature type="domain" description="Aminoacyl-tRNA synthetase class Ia" evidence="8">
    <location>
        <begin position="83"/>
        <end position="274"/>
    </location>
</feature>
<keyword evidence="2" id="KW-0436">Ligase</keyword>
<keyword evidence="3" id="KW-0547">Nucleotide-binding</keyword>
<evidence type="ECO:0000256" key="6">
    <source>
        <dbReference type="ARBA" id="ARBA00023146"/>
    </source>
</evidence>
<evidence type="ECO:0000256" key="2">
    <source>
        <dbReference type="ARBA" id="ARBA00022598"/>
    </source>
</evidence>
<evidence type="ECO:0000259" key="8">
    <source>
        <dbReference type="Pfam" id="PF00133"/>
    </source>
</evidence>
<dbReference type="InterPro" id="IPR009008">
    <property type="entry name" value="Val/Leu/Ile-tRNA-synth_edit"/>
</dbReference>
<dbReference type="EMBL" id="BARU01024178">
    <property type="protein sequence ID" value="GAH47761.1"/>
    <property type="molecule type" value="Genomic_DNA"/>
</dbReference>
<evidence type="ECO:0000256" key="3">
    <source>
        <dbReference type="ARBA" id="ARBA00022741"/>
    </source>
</evidence>
<gene>
    <name evidence="9" type="ORF">S03H2_39145</name>
</gene>
<keyword evidence="4" id="KW-0067">ATP-binding</keyword>
<dbReference type="PANTHER" id="PTHR42780">
    <property type="entry name" value="SOLEUCYL-TRNA SYNTHETASE"/>
    <property type="match status" value="1"/>
</dbReference>
<dbReference type="SUPFAM" id="SSF52374">
    <property type="entry name" value="Nucleotidylyl transferase"/>
    <property type="match status" value="1"/>
</dbReference>
<protein>
    <recommendedName>
        <fullName evidence="1">isoleucine--tRNA ligase</fullName>
        <ecNumber evidence="1">6.1.1.5</ecNumber>
    </recommendedName>
</protein>
<dbReference type="Pfam" id="PF00133">
    <property type="entry name" value="tRNA-synt_1"/>
    <property type="match status" value="1"/>
</dbReference>
<feature type="non-terminal residue" evidence="9">
    <location>
        <position position="1"/>
    </location>
</feature>
<feature type="non-terminal residue" evidence="9">
    <location>
        <position position="276"/>
    </location>
</feature>
<dbReference type="GO" id="GO:0002161">
    <property type="term" value="F:aminoacyl-tRNA deacylase activity"/>
    <property type="evidence" value="ECO:0007669"/>
    <property type="project" value="InterPro"/>
</dbReference>
<dbReference type="InterPro" id="IPR014729">
    <property type="entry name" value="Rossmann-like_a/b/a_fold"/>
</dbReference>
<proteinExistence type="predicted"/>
<dbReference type="InterPro" id="IPR002300">
    <property type="entry name" value="aa-tRNA-synth_Ia"/>
</dbReference>
<accession>X1FQ03</accession>
<name>X1FQ03_9ZZZZ</name>
<dbReference type="GO" id="GO:0005524">
    <property type="term" value="F:ATP binding"/>
    <property type="evidence" value="ECO:0007669"/>
    <property type="project" value="UniProtKB-KW"/>
</dbReference>
<evidence type="ECO:0000256" key="5">
    <source>
        <dbReference type="ARBA" id="ARBA00022917"/>
    </source>
</evidence>
<dbReference type="InterPro" id="IPR023586">
    <property type="entry name" value="Ile-tRNA-ligase_type2"/>
</dbReference>
<evidence type="ECO:0000256" key="7">
    <source>
        <dbReference type="ARBA" id="ARBA00048359"/>
    </source>
</evidence>
<dbReference type="SUPFAM" id="SSF50677">
    <property type="entry name" value="ValRS/IleRS/LeuRS editing domain"/>
    <property type="match status" value="1"/>
</dbReference>
<reference evidence="9" key="1">
    <citation type="journal article" date="2014" name="Front. Microbiol.">
        <title>High frequency of phylogenetically diverse reductive dehalogenase-homologous genes in deep subseafloor sedimentary metagenomes.</title>
        <authorList>
            <person name="Kawai M."/>
            <person name="Futagami T."/>
            <person name="Toyoda A."/>
            <person name="Takaki Y."/>
            <person name="Nishi S."/>
            <person name="Hori S."/>
            <person name="Arai W."/>
            <person name="Tsubouchi T."/>
            <person name="Morono Y."/>
            <person name="Uchiyama I."/>
            <person name="Ito T."/>
            <person name="Fujiyama A."/>
            <person name="Inagaki F."/>
            <person name="Takami H."/>
        </authorList>
    </citation>
    <scope>NUCLEOTIDE SEQUENCE</scope>
    <source>
        <strain evidence="9">Expedition CK06-06</strain>
    </source>
</reference>
<evidence type="ECO:0000256" key="1">
    <source>
        <dbReference type="ARBA" id="ARBA00013165"/>
    </source>
</evidence>
<evidence type="ECO:0000313" key="9">
    <source>
        <dbReference type="EMBL" id="GAH47761.1"/>
    </source>
</evidence>
<dbReference type="EC" id="6.1.1.5" evidence="1"/>
<evidence type="ECO:0000256" key="4">
    <source>
        <dbReference type="ARBA" id="ARBA00022840"/>
    </source>
</evidence>
<dbReference type="PRINTS" id="PR00984">
    <property type="entry name" value="TRNASYNTHILE"/>
</dbReference>
<dbReference type="InterPro" id="IPR002301">
    <property type="entry name" value="Ile-tRNA-ligase"/>
</dbReference>